<dbReference type="InterPro" id="IPR051492">
    <property type="entry name" value="Dynamin-Rho_GEF"/>
</dbReference>
<keyword evidence="1 3" id="KW-0728">SH3 domain</keyword>
<evidence type="ECO:0000256" key="1">
    <source>
        <dbReference type="ARBA" id="ARBA00022443"/>
    </source>
</evidence>
<feature type="domain" description="SH3" evidence="4">
    <location>
        <begin position="1"/>
        <end position="60"/>
    </location>
</feature>
<dbReference type="InterPro" id="IPR001452">
    <property type="entry name" value="SH3_domain"/>
</dbReference>
<dbReference type="Gene3D" id="2.30.30.40">
    <property type="entry name" value="SH3 Domains"/>
    <property type="match status" value="6"/>
</dbReference>
<gene>
    <name evidence="7" type="ORF">QYM36_013863</name>
</gene>
<dbReference type="InterPro" id="IPR035899">
    <property type="entry name" value="DBL_dom_sf"/>
</dbReference>
<dbReference type="CDD" id="cd00160">
    <property type="entry name" value="RhoGEF"/>
    <property type="match status" value="1"/>
</dbReference>
<dbReference type="Pfam" id="PF14604">
    <property type="entry name" value="SH3_9"/>
    <property type="match status" value="2"/>
</dbReference>
<dbReference type="PROSITE" id="PS51021">
    <property type="entry name" value="BAR"/>
    <property type="match status" value="1"/>
</dbReference>
<dbReference type="SMART" id="SM00721">
    <property type="entry name" value="BAR"/>
    <property type="match status" value="1"/>
</dbReference>
<dbReference type="SUPFAM" id="SSF103657">
    <property type="entry name" value="BAR/IMD domain-like"/>
    <property type="match status" value="1"/>
</dbReference>
<dbReference type="EMBL" id="JAVRJZ010000017">
    <property type="protein sequence ID" value="KAK2710348.1"/>
    <property type="molecule type" value="Genomic_DNA"/>
</dbReference>
<sequence>MQLATVIYPFTANTDEEISLQKGSSVIVKQEVDKYWCYGFVCGCDKEGKLPKANISLVNINCDIDQKAFVAIYDYDSGVNGDLVLKSGNIIFGTEKLDESWWYGNSNAKSGLFPVNYTVEVEVTKKAKVLGKKAVVVQSLQPQLESELHLVKHDIVTITGEPMTGWYSGIIDGKTGVFPCECVNITDIVSDPPSSLIKNEIDEFSVCDTSMQHRTSAELYCNMYSEDIEGVDGMQCQIDTVLSKNMHFNNVQAVNDWVFNNPASNNQRYCNVDLFGTCDNRIPIEDPIEVPTESILHDCATRCEETDVNFFKDEYFMANPQHLASVCYTEQKPIHAIALYDFVPESENELALQANQEVYVLKDLGNGWTDGLINGCRGIFPSTYIKIYEHFHKENDRNYIGPSEISNCITKKKDSSLGRAFGQTKNKESNKPPRPFTWQLVTPADQSIKVDPKVIYEGLAHPIIAKTDAKEVGMRHSFSDLVDVKTTDANLNCSLFDWKQISKVPPIPPRKFEVANAELPFHGTVDNSSGFCYQETNMKDNLYKISSKSSSPFYYTQKETYETNNYQFFPNLPVIAAKGELFQGYTVRSENLTVDVEEVDCKNIQSACSTTSSSYPSSEERIYMGGMKHALAPHDTEKSIQLKKVPSRPAPPCPDVPKKKCADLLVKYCLSTINELVLTEKEYLKDMRLAISAFELDKPDVFTQNGCDIIKLFGNVDDVIALSDTIVRRLEKYDESIKDVTVIADCFIDLKDRVESVFMVYCNNYDSVHSALCDYEDIVAVKCEFERRISILKEQVICFNMDSILIKPVQRVMRYQLLLGKIVKFFPEDWHGREKMMQAYQVMVKIISDINETKRRREVLKKYFDETEDISKKLSKVNLHSMSKKSMRMATKVSMSLKMPIIQDSRYIELVNSYETLVEAVSNLQSTIEGIHSSLNTIFNQQLIISESIASLHDKKHQLKEIDVYCNVQRLLRMKCWGEFDSSVHDKVFEPLTELNSLFVMPSKLITKRQNKFLDLMSATQKLEKNKDLTKARVIKEEYSSSKSTFEALNSQLLKELPIFIEQGFIVYCSCLHSWMTLRQKLLSSCNVVFLENAPERSATSISEKFYQRYLEALEKLQGISIISLTALGAKSSPCSKRKEEDNFFLLSKYKADDLFIVSKAFEPKNEFEIKLGLGALVAVIKRCDPTGNSDCWLVDTGTKKGFLPCCVLEPKTSPSNMETILLTLADGKCYYKPNSEAFTNNKLSGKSGSPIYEQVEDDLHPDLLGLQFPIYEEIPDTDFSDYYIVLYNFQARNETELTVFAGESVQIINFCDLSGNNDWYMAVNSEGKKGYIPSSYLKKKC</sequence>
<dbReference type="Pfam" id="PF00018">
    <property type="entry name" value="SH3_1"/>
    <property type="match status" value="1"/>
</dbReference>
<evidence type="ECO:0000313" key="7">
    <source>
        <dbReference type="EMBL" id="KAK2710348.1"/>
    </source>
</evidence>
<dbReference type="InterPro" id="IPR004148">
    <property type="entry name" value="BAR_dom"/>
</dbReference>
<reference evidence="7" key="1">
    <citation type="submission" date="2023-07" db="EMBL/GenBank/DDBJ databases">
        <title>Chromosome-level genome assembly of Artemia franciscana.</title>
        <authorList>
            <person name="Jo E."/>
        </authorList>
    </citation>
    <scope>NUCLEOTIDE SEQUENCE</scope>
    <source>
        <tissue evidence="7">Whole body</tissue>
    </source>
</reference>
<evidence type="ECO:0000313" key="8">
    <source>
        <dbReference type="Proteomes" id="UP001187531"/>
    </source>
</evidence>
<name>A0AA88HFF2_ARTSF</name>
<evidence type="ECO:0000259" key="4">
    <source>
        <dbReference type="PROSITE" id="PS50002"/>
    </source>
</evidence>
<feature type="domain" description="SH3" evidence="4">
    <location>
        <begin position="1279"/>
        <end position="1342"/>
    </location>
</feature>
<evidence type="ECO:0008006" key="9">
    <source>
        <dbReference type="Google" id="ProtNLM"/>
    </source>
</evidence>
<dbReference type="Pfam" id="PF07653">
    <property type="entry name" value="SH3_2"/>
    <property type="match status" value="1"/>
</dbReference>
<dbReference type="PANTHER" id="PTHR22834">
    <property type="entry name" value="NUCLEAR FUSION PROTEIN FUS2"/>
    <property type="match status" value="1"/>
</dbReference>
<evidence type="ECO:0000256" key="3">
    <source>
        <dbReference type="PROSITE-ProRule" id="PRU00192"/>
    </source>
</evidence>
<dbReference type="PROSITE" id="PS50010">
    <property type="entry name" value="DH_2"/>
    <property type="match status" value="1"/>
</dbReference>
<proteinExistence type="predicted"/>
<feature type="domain" description="SH3" evidence="4">
    <location>
        <begin position="129"/>
        <end position="188"/>
    </location>
</feature>
<dbReference type="SUPFAM" id="SSF50044">
    <property type="entry name" value="SH3-domain"/>
    <property type="match status" value="6"/>
</dbReference>
<dbReference type="GO" id="GO:0005737">
    <property type="term" value="C:cytoplasm"/>
    <property type="evidence" value="ECO:0007669"/>
    <property type="project" value="InterPro"/>
</dbReference>
<feature type="domain" description="SH3" evidence="4">
    <location>
        <begin position="331"/>
        <end position="390"/>
    </location>
</feature>
<evidence type="ECO:0000259" key="5">
    <source>
        <dbReference type="PROSITE" id="PS50010"/>
    </source>
</evidence>
<comment type="caution">
    <text evidence="7">The sequence shown here is derived from an EMBL/GenBank/DDBJ whole genome shotgun (WGS) entry which is preliminary data.</text>
</comment>
<keyword evidence="2" id="KW-0344">Guanine-nucleotide releasing factor</keyword>
<feature type="domain" description="SH3" evidence="4">
    <location>
        <begin position="64"/>
        <end position="123"/>
    </location>
</feature>
<dbReference type="SMART" id="SM00325">
    <property type="entry name" value="RhoGEF"/>
    <property type="match status" value="1"/>
</dbReference>
<keyword evidence="8" id="KW-1185">Reference proteome</keyword>
<dbReference type="Pfam" id="PF00621">
    <property type="entry name" value="RhoGEF"/>
    <property type="match status" value="1"/>
</dbReference>
<dbReference type="InterPro" id="IPR027267">
    <property type="entry name" value="AH/BAR_dom_sf"/>
</dbReference>
<evidence type="ECO:0000259" key="6">
    <source>
        <dbReference type="PROSITE" id="PS51021"/>
    </source>
</evidence>
<evidence type="ECO:0000256" key="2">
    <source>
        <dbReference type="ARBA" id="ARBA00022658"/>
    </source>
</evidence>
<dbReference type="Proteomes" id="UP001187531">
    <property type="component" value="Unassembled WGS sequence"/>
</dbReference>
<dbReference type="SMART" id="SM00326">
    <property type="entry name" value="SH3"/>
    <property type="match status" value="6"/>
</dbReference>
<dbReference type="GO" id="GO:0005085">
    <property type="term" value="F:guanyl-nucleotide exchange factor activity"/>
    <property type="evidence" value="ECO:0007669"/>
    <property type="project" value="UniProtKB-KW"/>
</dbReference>
<organism evidence="7 8">
    <name type="scientific">Artemia franciscana</name>
    <name type="common">Brine shrimp</name>
    <name type="synonym">Artemia sanfranciscana</name>
    <dbReference type="NCBI Taxonomy" id="6661"/>
    <lineage>
        <taxon>Eukaryota</taxon>
        <taxon>Metazoa</taxon>
        <taxon>Ecdysozoa</taxon>
        <taxon>Arthropoda</taxon>
        <taxon>Crustacea</taxon>
        <taxon>Branchiopoda</taxon>
        <taxon>Anostraca</taxon>
        <taxon>Artemiidae</taxon>
        <taxon>Artemia</taxon>
    </lineage>
</organism>
<dbReference type="PANTHER" id="PTHR22834:SF20">
    <property type="entry name" value="SH3 DOMAIN-CONTAINING PROTEIN"/>
    <property type="match status" value="1"/>
</dbReference>
<feature type="domain" description="DH" evidence="5">
    <location>
        <begin position="668"/>
        <end position="853"/>
    </location>
</feature>
<dbReference type="InterPro" id="IPR036028">
    <property type="entry name" value="SH3-like_dom_sf"/>
</dbReference>
<feature type="domain" description="BAR" evidence="6">
    <location>
        <begin position="892"/>
        <end position="1119"/>
    </location>
</feature>
<dbReference type="Pfam" id="PF03114">
    <property type="entry name" value="BAR"/>
    <property type="match status" value="1"/>
</dbReference>
<dbReference type="SUPFAM" id="SSF48065">
    <property type="entry name" value="DBL homology domain (DH-domain)"/>
    <property type="match status" value="1"/>
</dbReference>
<dbReference type="CDD" id="cd00174">
    <property type="entry name" value="SH3"/>
    <property type="match status" value="1"/>
</dbReference>
<accession>A0AA88HFF2</accession>
<protein>
    <recommendedName>
        <fullName evidence="9">Dynamin-binding protein</fullName>
    </recommendedName>
</protein>
<dbReference type="Gene3D" id="1.20.1270.60">
    <property type="entry name" value="Arfaptin homology (AH) domain/BAR domain"/>
    <property type="match status" value="1"/>
</dbReference>
<dbReference type="InterPro" id="IPR000219">
    <property type="entry name" value="DH_dom"/>
</dbReference>
<dbReference type="PROSITE" id="PS50002">
    <property type="entry name" value="SH3"/>
    <property type="match status" value="5"/>
</dbReference>
<dbReference type="Gene3D" id="1.20.900.10">
    <property type="entry name" value="Dbl homology (DH) domain"/>
    <property type="match status" value="1"/>
</dbReference>